<feature type="compositionally biased region" description="Polar residues" evidence="1">
    <location>
        <begin position="1"/>
        <end position="13"/>
    </location>
</feature>
<dbReference type="Proteomes" id="UP000738359">
    <property type="component" value="Unassembled WGS sequence"/>
</dbReference>
<gene>
    <name evidence="2" type="ORF">BGZ70_010004</name>
</gene>
<dbReference type="EMBL" id="JAAAHY010000086">
    <property type="protein sequence ID" value="KAF9967309.1"/>
    <property type="molecule type" value="Genomic_DNA"/>
</dbReference>
<proteinExistence type="predicted"/>
<reference evidence="2" key="1">
    <citation type="journal article" date="2020" name="Fungal Divers.">
        <title>Resolving the Mortierellaceae phylogeny through synthesis of multi-gene phylogenetics and phylogenomics.</title>
        <authorList>
            <person name="Vandepol N."/>
            <person name="Liber J."/>
            <person name="Desiro A."/>
            <person name="Na H."/>
            <person name="Kennedy M."/>
            <person name="Barry K."/>
            <person name="Grigoriev I.V."/>
            <person name="Miller A.N."/>
            <person name="O'Donnell K."/>
            <person name="Stajich J.E."/>
            <person name="Bonito G."/>
        </authorList>
    </citation>
    <scope>NUCLEOTIDE SEQUENCE</scope>
    <source>
        <strain evidence="2">CK1249</strain>
    </source>
</reference>
<protein>
    <submittedName>
        <fullName evidence="2">Uncharacterized protein</fullName>
    </submittedName>
</protein>
<organism evidence="2 3">
    <name type="scientific">Mortierella alpina</name>
    <name type="common">Oleaginous fungus</name>
    <name type="synonym">Mortierella renispora</name>
    <dbReference type="NCBI Taxonomy" id="64518"/>
    <lineage>
        <taxon>Eukaryota</taxon>
        <taxon>Fungi</taxon>
        <taxon>Fungi incertae sedis</taxon>
        <taxon>Mucoromycota</taxon>
        <taxon>Mortierellomycotina</taxon>
        <taxon>Mortierellomycetes</taxon>
        <taxon>Mortierellales</taxon>
        <taxon>Mortierellaceae</taxon>
        <taxon>Mortierella</taxon>
    </lineage>
</organism>
<name>A0A9P6JCY5_MORAP</name>
<comment type="caution">
    <text evidence="2">The sequence shown here is derived from an EMBL/GenBank/DDBJ whole genome shotgun (WGS) entry which is preliminary data.</text>
</comment>
<sequence>MQNVLRELSSSKVQLRKTGSPYVSRISSAVDGSTSSKYTSVAVRSIHESKTPKDEDFSYLPKTPSKKSRLDPSSALMNLDWPSPDTVQRADSRLDRAAEELATKQPTLLSRLTVLADEPEAMAVSSSSSPSPSTLQEDTSAAAQASGLMNRNGVAARLLGHHQTTTRPRYSPLQRSMTDPTQLKSQKLSFKTRESQPVTDSKHVSFQSLTEDLDNERRWYLESDTDGWRVSQ</sequence>
<feature type="compositionally biased region" description="Basic and acidic residues" evidence="1">
    <location>
        <begin position="45"/>
        <end position="56"/>
    </location>
</feature>
<feature type="region of interest" description="Disordered" evidence="1">
    <location>
        <begin position="166"/>
        <end position="204"/>
    </location>
</feature>
<evidence type="ECO:0000313" key="3">
    <source>
        <dbReference type="Proteomes" id="UP000738359"/>
    </source>
</evidence>
<feature type="region of interest" description="Disordered" evidence="1">
    <location>
        <begin position="1"/>
        <end position="20"/>
    </location>
</feature>
<accession>A0A9P6JCY5</accession>
<evidence type="ECO:0000313" key="2">
    <source>
        <dbReference type="EMBL" id="KAF9967309.1"/>
    </source>
</evidence>
<feature type="region of interest" description="Disordered" evidence="1">
    <location>
        <begin position="45"/>
        <end position="88"/>
    </location>
</feature>
<feature type="region of interest" description="Disordered" evidence="1">
    <location>
        <begin position="122"/>
        <end position="142"/>
    </location>
</feature>
<dbReference type="AlphaFoldDB" id="A0A9P6JCY5"/>
<keyword evidence="3" id="KW-1185">Reference proteome</keyword>
<evidence type="ECO:0000256" key="1">
    <source>
        <dbReference type="SAM" id="MobiDB-lite"/>
    </source>
</evidence>
<dbReference type="OrthoDB" id="2448760at2759"/>